<evidence type="ECO:0000313" key="2">
    <source>
        <dbReference type="EMBL" id="MBW8200761.1"/>
    </source>
</evidence>
<comment type="caution">
    <text evidence="2">The sequence shown here is derived from an EMBL/GenBank/DDBJ whole genome shotgun (WGS) entry which is preliminary data.</text>
</comment>
<feature type="chain" id="PRO_5046268606" evidence="1">
    <location>
        <begin position="20"/>
        <end position="63"/>
    </location>
</feature>
<sequence>MKNALLLLAVTFMAYPMMANTAMENPAPPQDCHAFACQVAEHGASQGGDVNEFYEMAYEMCNE</sequence>
<dbReference type="Proteomes" id="UP001196136">
    <property type="component" value="Unassembled WGS sequence"/>
</dbReference>
<gene>
    <name evidence="2" type="ORF">K1F36_13090</name>
</gene>
<name>A0ABS7ETI8_9FLAO</name>
<evidence type="ECO:0000313" key="3">
    <source>
        <dbReference type="Proteomes" id="UP001196136"/>
    </source>
</evidence>
<protein>
    <submittedName>
        <fullName evidence="2">Uncharacterized protein</fullName>
    </submittedName>
</protein>
<keyword evidence="1" id="KW-0732">Signal</keyword>
<organism evidence="2 3">
    <name type="scientific">Flagellimonas abyssi</name>
    <dbReference type="NCBI Taxonomy" id="2864871"/>
    <lineage>
        <taxon>Bacteria</taxon>
        <taxon>Pseudomonadati</taxon>
        <taxon>Bacteroidota</taxon>
        <taxon>Flavobacteriia</taxon>
        <taxon>Flavobacteriales</taxon>
        <taxon>Flavobacteriaceae</taxon>
        <taxon>Flagellimonas</taxon>
    </lineage>
</organism>
<dbReference type="RefSeq" id="WP_220114220.1">
    <property type="nucleotide sequence ID" value="NZ_JAHZSV010000019.1"/>
</dbReference>
<proteinExistence type="predicted"/>
<accession>A0ABS7ETI8</accession>
<reference evidence="2 3" key="1">
    <citation type="submission" date="2021-08" db="EMBL/GenBank/DDBJ databases">
        <title>Muricauda profundi sp. nov., a marine bacterium isolated from deep seawater of the Mariana Trench.</title>
        <authorList>
            <person name="Wei Y."/>
        </authorList>
    </citation>
    <scope>NUCLEOTIDE SEQUENCE [LARGE SCALE GENOMIC DNA]</scope>
    <source>
        <strain evidence="2 3">W52</strain>
    </source>
</reference>
<evidence type="ECO:0000256" key="1">
    <source>
        <dbReference type="SAM" id="SignalP"/>
    </source>
</evidence>
<keyword evidence="3" id="KW-1185">Reference proteome</keyword>
<feature type="signal peptide" evidence="1">
    <location>
        <begin position="1"/>
        <end position="19"/>
    </location>
</feature>
<dbReference type="EMBL" id="JAHZSV010000019">
    <property type="protein sequence ID" value="MBW8200761.1"/>
    <property type="molecule type" value="Genomic_DNA"/>
</dbReference>